<dbReference type="EMBL" id="CM020619">
    <property type="protein sequence ID" value="KAK1863547.1"/>
    <property type="molecule type" value="Genomic_DNA"/>
</dbReference>
<evidence type="ECO:0000313" key="1">
    <source>
        <dbReference type="EMBL" id="KAK1863547.1"/>
    </source>
</evidence>
<sequence>MAAGRRRIVARSDALGVRWADRVAALNAALPALEAHRAAVTDASVTPPAYYLAPFHAYPDGNVGWAPALEVEASALAVHAPLDPTGGLGGDALLRTNFMRILREHVDPGAVRRVVDLGCSTGLSTFALADAFPDTAITGVDLSPHMLAVARYRAAERAAGGGDGDGGGGGSSTAATAAAATTSGPITFIHRRAEDTRLPAASVDLVTLSLVAHELPSTALAAIATEAARLLRSGGTFALMDADPAAWAAVPPPVFVLFASTEPWVGEYARLDVAAVLERAGLAVRGGGKNTARHRTVVAVKEA</sequence>
<protein>
    <submittedName>
        <fullName evidence="1">Uncharacterized protein</fullName>
    </submittedName>
</protein>
<gene>
    <name evidence="1" type="ORF">I4F81_006102</name>
</gene>
<evidence type="ECO:0000313" key="2">
    <source>
        <dbReference type="Proteomes" id="UP000798662"/>
    </source>
</evidence>
<comment type="caution">
    <text evidence="1">The sequence shown here is derived from an EMBL/GenBank/DDBJ whole genome shotgun (WGS) entry which is preliminary data.</text>
</comment>
<organism evidence="1 2">
    <name type="scientific">Pyropia yezoensis</name>
    <name type="common">Susabi-nori</name>
    <name type="synonym">Porphyra yezoensis</name>
    <dbReference type="NCBI Taxonomy" id="2788"/>
    <lineage>
        <taxon>Eukaryota</taxon>
        <taxon>Rhodophyta</taxon>
        <taxon>Bangiophyceae</taxon>
        <taxon>Bangiales</taxon>
        <taxon>Bangiaceae</taxon>
        <taxon>Pyropia</taxon>
    </lineage>
</organism>
<dbReference type="Proteomes" id="UP000798662">
    <property type="component" value="Chromosome 2"/>
</dbReference>
<proteinExistence type="predicted"/>
<accession>A0ACC3C169</accession>
<name>A0ACC3C169_PYRYE</name>
<reference evidence="1" key="1">
    <citation type="submission" date="2019-11" db="EMBL/GenBank/DDBJ databases">
        <title>Nori genome reveals adaptations in red seaweeds to the harsh intertidal environment.</title>
        <authorList>
            <person name="Wang D."/>
            <person name="Mao Y."/>
        </authorList>
    </citation>
    <scope>NUCLEOTIDE SEQUENCE</scope>
    <source>
        <tissue evidence="1">Gametophyte</tissue>
    </source>
</reference>
<keyword evidence="2" id="KW-1185">Reference proteome</keyword>